<dbReference type="Pfam" id="PF14301">
    <property type="entry name" value="DUF4376"/>
    <property type="match status" value="1"/>
</dbReference>
<feature type="domain" description="DUF4376" evidence="2">
    <location>
        <begin position="72"/>
        <end position="178"/>
    </location>
</feature>
<dbReference type="RefSeq" id="WP_380711897.1">
    <property type="nucleotide sequence ID" value="NZ_JBHUML010000002.1"/>
</dbReference>
<reference evidence="4" key="1">
    <citation type="journal article" date="2019" name="Int. J. Syst. Evol. Microbiol.">
        <title>The Global Catalogue of Microorganisms (GCM) 10K type strain sequencing project: providing services to taxonomists for standard genome sequencing and annotation.</title>
        <authorList>
            <consortium name="The Broad Institute Genomics Platform"/>
            <consortium name="The Broad Institute Genome Sequencing Center for Infectious Disease"/>
            <person name="Wu L."/>
            <person name="Ma J."/>
        </authorList>
    </citation>
    <scope>NUCLEOTIDE SEQUENCE [LARGE SCALE GENOMIC DNA]</scope>
    <source>
        <strain evidence="4">KCTC 33792</strain>
    </source>
</reference>
<keyword evidence="1" id="KW-0175">Coiled coil</keyword>
<proteinExistence type="predicted"/>
<name>A0ABW5SXX4_9BACI</name>
<keyword evidence="4" id="KW-1185">Reference proteome</keyword>
<dbReference type="InterPro" id="IPR025484">
    <property type="entry name" value="DUF4376"/>
</dbReference>
<evidence type="ECO:0000313" key="3">
    <source>
        <dbReference type="EMBL" id="MFD2704620.1"/>
    </source>
</evidence>
<gene>
    <name evidence="3" type="ORF">ACFSUB_04020</name>
</gene>
<evidence type="ECO:0000259" key="2">
    <source>
        <dbReference type="Pfam" id="PF14301"/>
    </source>
</evidence>
<protein>
    <recommendedName>
        <fullName evidence="2">DUF4376 domain-containing protein</fullName>
    </recommendedName>
</protein>
<evidence type="ECO:0000256" key="1">
    <source>
        <dbReference type="SAM" id="Coils"/>
    </source>
</evidence>
<comment type="caution">
    <text evidence="3">The sequence shown here is derived from an EMBL/GenBank/DDBJ whole genome shotgun (WGS) entry which is preliminary data.</text>
</comment>
<feature type="coiled-coil region" evidence="1">
    <location>
        <begin position="146"/>
        <end position="173"/>
    </location>
</feature>
<dbReference type="Proteomes" id="UP001597520">
    <property type="component" value="Unassembled WGS sequence"/>
</dbReference>
<evidence type="ECO:0000313" key="4">
    <source>
        <dbReference type="Proteomes" id="UP001597520"/>
    </source>
</evidence>
<organism evidence="3 4">
    <name type="scientific">Salibacterium lacus</name>
    <dbReference type="NCBI Taxonomy" id="1898109"/>
    <lineage>
        <taxon>Bacteria</taxon>
        <taxon>Bacillati</taxon>
        <taxon>Bacillota</taxon>
        <taxon>Bacilli</taxon>
        <taxon>Bacillales</taxon>
        <taxon>Bacillaceae</taxon>
    </lineage>
</organism>
<sequence length="181" mass="21411">MIIKSNKSFELNSTFPDSDWYNEGNYVIDETKEENQELIKKIKEHAPYMELVIEDGEIVDIDPMEKPLEPFKERKISELSSECKDEIVNKFEASNGKKYRLEVEDQLNMQGKKDQLDSDSDINEIVWRTLNDENITHTKEEWLEVYREAFEHKEDALSKNKELRDQVSACETKEEVEAVEW</sequence>
<accession>A0ABW5SXX4</accession>
<dbReference type="EMBL" id="JBHUML010000002">
    <property type="protein sequence ID" value="MFD2704620.1"/>
    <property type="molecule type" value="Genomic_DNA"/>
</dbReference>